<accession>A0A1H4QLM2</accession>
<dbReference type="EMBL" id="FNSV01000005">
    <property type="protein sequence ID" value="SEC20438.1"/>
    <property type="molecule type" value="Genomic_DNA"/>
</dbReference>
<proteinExistence type="predicted"/>
<name>A0A1H4QLM2_9NOCA</name>
<organism evidence="1 2">
    <name type="scientific">Rhodococcus koreensis</name>
    <dbReference type="NCBI Taxonomy" id="99653"/>
    <lineage>
        <taxon>Bacteria</taxon>
        <taxon>Bacillati</taxon>
        <taxon>Actinomycetota</taxon>
        <taxon>Actinomycetes</taxon>
        <taxon>Mycobacteriales</taxon>
        <taxon>Nocardiaceae</taxon>
        <taxon>Rhodococcus</taxon>
    </lineage>
</organism>
<protein>
    <submittedName>
        <fullName evidence="1">Uncharacterized protein</fullName>
    </submittedName>
</protein>
<dbReference type="AlphaFoldDB" id="A0A1H4QLM2"/>
<sequence>MQAMRKISKFLEPATVVATITATMLLVNVL</sequence>
<evidence type="ECO:0000313" key="1">
    <source>
        <dbReference type="EMBL" id="SEC20438.1"/>
    </source>
</evidence>
<gene>
    <name evidence="1" type="ORF">SAMN04490239_3254</name>
</gene>
<keyword evidence="2" id="KW-1185">Reference proteome</keyword>
<evidence type="ECO:0000313" key="2">
    <source>
        <dbReference type="Proteomes" id="UP000183561"/>
    </source>
</evidence>
<reference evidence="2" key="1">
    <citation type="submission" date="2016-10" db="EMBL/GenBank/DDBJ databases">
        <authorList>
            <person name="Varghese N."/>
            <person name="Submissions S."/>
        </authorList>
    </citation>
    <scope>NUCLEOTIDE SEQUENCE [LARGE SCALE GENOMIC DNA]</scope>
    <source>
        <strain evidence="2">DSM 44498</strain>
    </source>
</reference>
<dbReference type="Proteomes" id="UP000183561">
    <property type="component" value="Unassembled WGS sequence"/>
</dbReference>